<dbReference type="EMBL" id="CAJVCH010093478">
    <property type="protein sequence ID" value="CAG7722901.1"/>
    <property type="molecule type" value="Genomic_DNA"/>
</dbReference>
<feature type="transmembrane region" description="Helical" evidence="12">
    <location>
        <begin position="184"/>
        <end position="204"/>
    </location>
</feature>
<sequence length="397" mass="45986">MIDDFAILKDFSNQRSPKGDNIVFTLHYRLTFTLLIICTVFISLYMHLHPDTIRCIHSHLHDRDEFMIDPAFINNYCWMEGIFTVTTCPRPGSNAHPFVSQSFEGDPKFYHTIYQWIPMILFLHAVSFYMPHYLWRCMEDGHLAMLVGGLRGNLFGVDKETIAKSKTRLVNYLSRNLGFYGSYFASYCFCESLNLIGILGQIFIANRVYRFNDFGVALLQYMSKPSTNVTDTHNKNITRLYQLGSTQLVYNDTKTSWYCYEDINPIEQYFPTVTKCGFRKYGPGGNLETVDSLCILGVNLISQVLFAVLWFWFVFVAAVTCLALLYRFLTIVSPTVRCALLRSRHAITEDEELYGSFYKKSLGDWYILYQLSKNLSSSVRKDVLHDLAIQLQERKNS</sequence>
<dbReference type="Pfam" id="PF00876">
    <property type="entry name" value="Innexin"/>
    <property type="match status" value="1"/>
</dbReference>
<keyword evidence="10 12" id="KW-0472">Membrane</keyword>
<evidence type="ECO:0000256" key="8">
    <source>
        <dbReference type="ARBA" id="ARBA00022989"/>
    </source>
</evidence>
<reference evidence="13" key="1">
    <citation type="submission" date="2021-06" db="EMBL/GenBank/DDBJ databases">
        <authorList>
            <person name="Hodson N. C."/>
            <person name="Mongue J. A."/>
            <person name="Jaron S. K."/>
        </authorList>
    </citation>
    <scope>NUCLEOTIDE SEQUENCE</scope>
</reference>
<gene>
    <name evidence="12" type="primary">inx</name>
    <name evidence="13" type="ORF">AFUS01_LOCUS12011</name>
</gene>
<organism evidence="13 14">
    <name type="scientific">Allacma fusca</name>
    <dbReference type="NCBI Taxonomy" id="39272"/>
    <lineage>
        <taxon>Eukaryota</taxon>
        <taxon>Metazoa</taxon>
        <taxon>Ecdysozoa</taxon>
        <taxon>Arthropoda</taxon>
        <taxon>Hexapoda</taxon>
        <taxon>Collembola</taxon>
        <taxon>Symphypleona</taxon>
        <taxon>Sminthuridae</taxon>
        <taxon>Allacma</taxon>
    </lineage>
</organism>
<evidence type="ECO:0000256" key="5">
    <source>
        <dbReference type="ARBA" id="ARBA00022692"/>
    </source>
</evidence>
<keyword evidence="7" id="KW-0965">Cell junction</keyword>
<dbReference type="GO" id="GO:0005886">
    <property type="term" value="C:plasma membrane"/>
    <property type="evidence" value="ECO:0007669"/>
    <property type="project" value="UniProtKB-SubCell"/>
</dbReference>
<dbReference type="InterPro" id="IPR000990">
    <property type="entry name" value="Innexin"/>
</dbReference>
<evidence type="ECO:0000313" key="13">
    <source>
        <dbReference type="EMBL" id="CAG7722901.1"/>
    </source>
</evidence>
<proteinExistence type="inferred from homology"/>
<evidence type="ECO:0000256" key="4">
    <source>
        <dbReference type="ARBA" id="ARBA00022475"/>
    </source>
</evidence>
<dbReference type="PROSITE" id="PS51013">
    <property type="entry name" value="PANNEXIN"/>
    <property type="match status" value="1"/>
</dbReference>
<protein>
    <recommendedName>
        <fullName evidence="12">Innexin</fullName>
    </recommendedName>
</protein>
<evidence type="ECO:0000256" key="6">
    <source>
        <dbReference type="ARBA" id="ARBA00022868"/>
    </source>
</evidence>
<keyword evidence="8 12" id="KW-1133">Transmembrane helix</keyword>
<evidence type="ECO:0000256" key="10">
    <source>
        <dbReference type="ARBA" id="ARBA00023136"/>
    </source>
</evidence>
<dbReference type="Proteomes" id="UP000708208">
    <property type="component" value="Unassembled WGS sequence"/>
</dbReference>
<evidence type="ECO:0000256" key="2">
    <source>
        <dbReference type="ARBA" id="ARBA00004651"/>
    </source>
</evidence>
<evidence type="ECO:0000256" key="9">
    <source>
        <dbReference type="ARBA" id="ARBA00023065"/>
    </source>
</evidence>
<dbReference type="PANTHER" id="PTHR11893:SF36">
    <property type="entry name" value="INNEXIN-5"/>
    <property type="match status" value="1"/>
</dbReference>
<keyword evidence="11 12" id="KW-0407">Ion channel</keyword>
<accession>A0A8J2JRK2</accession>
<evidence type="ECO:0000256" key="11">
    <source>
        <dbReference type="ARBA" id="ARBA00023303"/>
    </source>
</evidence>
<evidence type="ECO:0000256" key="7">
    <source>
        <dbReference type="ARBA" id="ARBA00022949"/>
    </source>
</evidence>
<name>A0A8J2JRK2_9HEXA</name>
<dbReference type="GO" id="GO:0034220">
    <property type="term" value="P:monoatomic ion transmembrane transport"/>
    <property type="evidence" value="ECO:0007669"/>
    <property type="project" value="UniProtKB-KW"/>
</dbReference>
<keyword evidence="6" id="KW-0303">Gap junction</keyword>
<dbReference type="GO" id="GO:0005921">
    <property type="term" value="C:gap junction"/>
    <property type="evidence" value="ECO:0007669"/>
    <property type="project" value="UniProtKB-SubCell"/>
</dbReference>
<comment type="function">
    <text evidence="12">Structural component of the gap junctions.</text>
</comment>
<feature type="transmembrane region" description="Helical" evidence="12">
    <location>
        <begin position="304"/>
        <end position="329"/>
    </location>
</feature>
<comment type="subcellular location">
    <subcellularLocation>
        <location evidence="1">Cell junction</location>
        <location evidence="1">Gap junction</location>
    </subcellularLocation>
    <subcellularLocation>
        <location evidence="2 12">Cell membrane</location>
        <topology evidence="2 12">Multi-pass membrane protein</topology>
    </subcellularLocation>
</comment>
<keyword evidence="9 12" id="KW-0406">Ion transport</keyword>
<evidence type="ECO:0000256" key="12">
    <source>
        <dbReference type="RuleBase" id="RU010713"/>
    </source>
</evidence>
<evidence type="ECO:0000256" key="1">
    <source>
        <dbReference type="ARBA" id="ARBA00004610"/>
    </source>
</evidence>
<evidence type="ECO:0000256" key="3">
    <source>
        <dbReference type="ARBA" id="ARBA00022448"/>
    </source>
</evidence>
<evidence type="ECO:0000313" key="14">
    <source>
        <dbReference type="Proteomes" id="UP000708208"/>
    </source>
</evidence>
<dbReference type="GO" id="GO:0005243">
    <property type="term" value="F:gap junction channel activity"/>
    <property type="evidence" value="ECO:0007669"/>
    <property type="project" value="TreeGrafter"/>
</dbReference>
<keyword evidence="14" id="KW-1185">Reference proteome</keyword>
<dbReference type="PANTHER" id="PTHR11893">
    <property type="entry name" value="INNEXIN"/>
    <property type="match status" value="1"/>
</dbReference>
<keyword evidence="4" id="KW-1003">Cell membrane</keyword>
<dbReference type="OrthoDB" id="5867527at2759"/>
<dbReference type="AlphaFoldDB" id="A0A8J2JRK2"/>
<keyword evidence="5 12" id="KW-0812">Transmembrane</keyword>
<feature type="transmembrane region" description="Helical" evidence="12">
    <location>
        <begin position="116"/>
        <end position="135"/>
    </location>
</feature>
<comment type="caution">
    <text evidence="13">The sequence shown here is derived from an EMBL/GenBank/DDBJ whole genome shotgun (WGS) entry which is preliminary data.</text>
</comment>
<comment type="similarity">
    <text evidence="12">Belongs to the pannexin family.</text>
</comment>
<feature type="transmembrane region" description="Helical" evidence="12">
    <location>
        <begin position="26"/>
        <end position="48"/>
    </location>
</feature>
<keyword evidence="3 12" id="KW-0813">Transport</keyword>